<protein>
    <submittedName>
        <fullName evidence="4">ABC-type branched-chain amino acid transport system, substrate-binding protein</fullName>
    </submittedName>
</protein>
<dbReference type="Gene3D" id="3.40.50.2300">
    <property type="match status" value="2"/>
</dbReference>
<evidence type="ECO:0000256" key="1">
    <source>
        <dbReference type="ARBA" id="ARBA00010062"/>
    </source>
</evidence>
<keyword evidence="2" id="KW-0732">Signal</keyword>
<dbReference type="InterPro" id="IPR028081">
    <property type="entry name" value="Leu-bd"/>
</dbReference>
<dbReference type="Proteomes" id="UP000198802">
    <property type="component" value="Unassembled WGS sequence"/>
</dbReference>
<dbReference type="CDD" id="cd06341">
    <property type="entry name" value="PBP1_ABC_ligand_binding-like"/>
    <property type="match status" value="1"/>
</dbReference>
<dbReference type="PANTHER" id="PTHR47235:SF1">
    <property type="entry name" value="BLR6548 PROTEIN"/>
    <property type="match status" value="1"/>
</dbReference>
<evidence type="ECO:0000313" key="4">
    <source>
        <dbReference type="EMBL" id="CUU54748.1"/>
    </source>
</evidence>
<accession>A0A0S4QIX4</accession>
<evidence type="ECO:0000256" key="2">
    <source>
        <dbReference type="ARBA" id="ARBA00022729"/>
    </source>
</evidence>
<name>A0A0S4QIX4_9ACTN</name>
<dbReference type="PANTHER" id="PTHR47235">
    <property type="entry name" value="BLR6548 PROTEIN"/>
    <property type="match status" value="1"/>
</dbReference>
<sequence length="396" mass="41879">MLAACGRARSDASPPVPACTTPGFSGSTVRVGLVYPDTGPLALPFSLARSGFEARIALANEAGGVHGRRIEAVPADDAAQKETNLAVAQRLIERENIFVLAEFTTAASGSADLLAANGIPVLGVAAEQAWSNYENMFAATYIYASEDSVTTFGVFARAQGVTRAAVVEDPVSDSAQVLGDQMVASMRSQGVDVVSRIPYRLGATSAARTVKAIRESGADGLIVSMELAGLRELLVAAQEAGVGFKMVLSPLAYDRSVLAADGQHFAGVSAYFVQIPWESKDPALKTYRDAMGRFAPQVSDPDQNLVLNSYITADMLLRGLELAGPCPTRASFQKTLRGLTDYDAAGLIPGGVDFSTNRTSLSLCYRFATVNEKGTAFESRRAADGTERWCGTRLTD</sequence>
<keyword evidence="5" id="KW-1185">Reference proteome</keyword>
<feature type="domain" description="Leucine-binding protein" evidence="3">
    <location>
        <begin position="28"/>
        <end position="374"/>
    </location>
</feature>
<comment type="similarity">
    <text evidence="1">Belongs to the leucine-binding protein family.</text>
</comment>
<evidence type="ECO:0000313" key="5">
    <source>
        <dbReference type="Proteomes" id="UP000198802"/>
    </source>
</evidence>
<evidence type="ECO:0000259" key="3">
    <source>
        <dbReference type="Pfam" id="PF13458"/>
    </source>
</evidence>
<proteinExistence type="inferred from homology"/>
<reference evidence="5" key="1">
    <citation type="submission" date="2015-11" db="EMBL/GenBank/DDBJ databases">
        <authorList>
            <person name="Varghese N."/>
        </authorList>
    </citation>
    <scope>NUCLEOTIDE SEQUENCE [LARGE SCALE GENOMIC DNA]</scope>
    <source>
        <strain evidence="5">DSM 45899</strain>
    </source>
</reference>
<organism evidence="4 5">
    <name type="scientific">Parafrankia irregularis</name>
    <dbReference type="NCBI Taxonomy" id="795642"/>
    <lineage>
        <taxon>Bacteria</taxon>
        <taxon>Bacillati</taxon>
        <taxon>Actinomycetota</taxon>
        <taxon>Actinomycetes</taxon>
        <taxon>Frankiales</taxon>
        <taxon>Frankiaceae</taxon>
        <taxon>Parafrankia</taxon>
    </lineage>
</organism>
<dbReference type="InterPro" id="IPR028082">
    <property type="entry name" value="Peripla_BP_I"/>
</dbReference>
<gene>
    <name evidence="4" type="ORF">Ga0074812_103238</name>
</gene>
<dbReference type="EMBL" id="FAOZ01000003">
    <property type="protein sequence ID" value="CUU54748.1"/>
    <property type="molecule type" value="Genomic_DNA"/>
</dbReference>
<dbReference type="Pfam" id="PF13458">
    <property type="entry name" value="Peripla_BP_6"/>
    <property type="match status" value="1"/>
</dbReference>
<dbReference type="AlphaFoldDB" id="A0A0S4QIX4"/>
<dbReference type="SUPFAM" id="SSF53822">
    <property type="entry name" value="Periplasmic binding protein-like I"/>
    <property type="match status" value="1"/>
</dbReference>